<dbReference type="GO" id="GO:0005576">
    <property type="term" value="C:extracellular region"/>
    <property type="evidence" value="ECO:0007669"/>
    <property type="project" value="InterPro"/>
</dbReference>
<dbReference type="CDD" id="cd05381">
    <property type="entry name" value="CAP_PR-1"/>
    <property type="match status" value="1"/>
</dbReference>
<dbReference type="PANTHER" id="PTHR10334">
    <property type="entry name" value="CYSTEINE-RICH SECRETORY PROTEIN-RELATED"/>
    <property type="match status" value="1"/>
</dbReference>
<dbReference type="InterPro" id="IPR014044">
    <property type="entry name" value="CAP_dom"/>
</dbReference>
<dbReference type="GO" id="GO:0098542">
    <property type="term" value="P:defense response to other organism"/>
    <property type="evidence" value="ECO:0007669"/>
    <property type="project" value="UniProtKB-ARBA"/>
</dbReference>
<proteinExistence type="inferred from homology"/>
<accession>A0A9Q0KJG1</accession>
<dbReference type="Pfam" id="PF00188">
    <property type="entry name" value="CAP"/>
    <property type="match status" value="1"/>
</dbReference>
<dbReference type="InterPro" id="IPR018244">
    <property type="entry name" value="Allrgn_V5/Tpx1_CS"/>
</dbReference>
<protein>
    <recommendedName>
        <fullName evidence="7">SCP domain-containing protein</fullName>
    </recommendedName>
</protein>
<feature type="domain" description="SCP" evidence="7">
    <location>
        <begin position="26"/>
        <end position="158"/>
    </location>
</feature>
<dbReference type="OrthoDB" id="337038at2759"/>
<organism evidence="8 9">
    <name type="scientific">Protea cynaroides</name>
    <dbReference type="NCBI Taxonomy" id="273540"/>
    <lineage>
        <taxon>Eukaryota</taxon>
        <taxon>Viridiplantae</taxon>
        <taxon>Streptophyta</taxon>
        <taxon>Embryophyta</taxon>
        <taxon>Tracheophyta</taxon>
        <taxon>Spermatophyta</taxon>
        <taxon>Magnoliopsida</taxon>
        <taxon>Proteales</taxon>
        <taxon>Proteaceae</taxon>
        <taxon>Protea</taxon>
    </lineage>
</organism>
<reference evidence="8" key="1">
    <citation type="journal article" date="2023" name="Plant J.">
        <title>The genome of the king protea, Protea cynaroides.</title>
        <authorList>
            <person name="Chang J."/>
            <person name="Duong T.A."/>
            <person name="Schoeman C."/>
            <person name="Ma X."/>
            <person name="Roodt D."/>
            <person name="Barker N."/>
            <person name="Li Z."/>
            <person name="Van de Peer Y."/>
            <person name="Mizrachi E."/>
        </authorList>
    </citation>
    <scope>NUCLEOTIDE SEQUENCE</scope>
    <source>
        <tissue evidence="8">Young leaves</tissue>
    </source>
</reference>
<dbReference type="SMART" id="SM00198">
    <property type="entry name" value="SCP"/>
    <property type="match status" value="1"/>
</dbReference>
<dbReference type="InterPro" id="IPR001283">
    <property type="entry name" value="CRISP-related"/>
</dbReference>
<comment type="caution">
    <text evidence="8">The sequence shown here is derived from an EMBL/GenBank/DDBJ whole genome shotgun (WGS) entry which is preliminary data.</text>
</comment>
<keyword evidence="5" id="KW-0611">Plant defense</keyword>
<evidence type="ECO:0000256" key="4">
    <source>
        <dbReference type="ARBA" id="ARBA00023157"/>
    </source>
</evidence>
<feature type="signal peptide" evidence="6">
    <location>
        <begin position="1"/>
        <end position="24"/>
    </location>
</feature>
<evidence type="ECO:0000256" key="6">
    <source>
        <dbReference type="SAM" id="SignalP"/>
    </source>
</evidence>
<dbReference type="PRINTS" id="PR00838">
    <property type="entry name" value="V5ALLERGEN"/>
</dbReference>
<dbReference type="FunFam" id="3.40.33.10:FF:000006">
    <property type="entry name" value="Putative pathogenesis-related protein 1"/>
    <property type="match status" value="1"/>
</dbReference>
<dbReference type="AlphaFoldDB" id="A0A9Q0KJG1"/>
<dbReference type="PRINTS" id="PR00837">
    <property type="entry name" value="V5TPXLIKE"/>
</dbReference>
<feature type="chain" id="PRO_5040140335" description="SCP domain-containing protein" evidence="6">
    <location>
        <begin position="25"/>
        <end position="162"/>
    </location>
</feature>
<keyword evidence="5" id="KW-0568">Pathogenesis-related protein</keyword>
<dbReference type="Gene3D" id="3.40.33.10">
    <property type="entry name" value="CAP"/>
    <property type="match status" value="1"/>
</dbReference>
<keyword evidence="4" id="KW-1015">Disulfide bond</keyword>
<evidence type="ECO:0000256" key="2">
    <source>
        <dbReference type="ARBA" id="ARBA00009923"/>
    </source>
</evidence>
<evidence type="ECO:0000313" key="9">
    <source>
        <dbReference type="Proteomes" id="UP001141806"/>
    </source>
</evidence>
<evidence type="ECO:0000313" key="8">
    <source>
        <dbReference type="EMBL" id="KAJ4971707.1"/>
    </source>
</evidence>
<evidence type="ECO:0000256" key="3">
    <source>
        <dbReference type="ARBA" id="ARBA00022729"/>
    </source>
</evidence>
<dbReference type="SUPFAM" id="SSF55797">
    <property type="entry name" value="PR-1-like"/>
    <property type="match status" value="1"/>
</dbReference>
<keyword evidence="9" id="KW-1185">Reference proteome</keyword>
<name>A0A9Q0KJG1_9MAGN</name>
<comment type="function">
    <text evidence="1">Probably involved in the defense reaction of plants against pathogens.</text>
</comment>
<gene>
    <name evidence="8" type="ORF">NE237_004806</name>
</gene>
<evidence type="ECO:0000256" key="5">
    <source>
        <dbReference type="ARBA" id="ARBA00023265"/>
    </source>
</evidence>
<dbReference type="Proteomes" id="UP001141806">
    <property type="component" value="Unassembled WGS sequence"/>
</dbReference>
<dbReference type="PROSITE" id="PS01010">
    <property type="entry name" value="CRISP_2"/>
    <property type="match status" value="1"/>
</dbReference>
<dbReference type="PROSITE" id="PS01009">
    <property type="entry name" value="CRISP_1"/>
    <property type="match status" value="1"/>
</dbReference>
<evidence type="ECO:0000256" key="1">
    <source>
        <dbReference type="ARBA" id="ARBA00003143"/>
    </source>
</evidence>
<comment type="similarity">
    <text evidence="2">Belongs to the CRISP family.</text>
</comment>
<keyword evidence="3 6" id="KW-0732">Signal</keyword>
<dbReference type="EMBL" id="JAMYWD010000005">
    <property type="protein sequence ID" value="KAJ4971707.1"/>
    <property type="molecule type" value="Genomic_DNA"/>
</dbReference>
<dbReference type="InterPro" id="IPR035940">
    <property type="entry name" value="CAP_sf"/>
</dbReference>
<sequence>MGSYKLHVVLLCLVALVFFHVSQAQNSQQDYLAAHNAARSKVRVGSITWDDTVAANAQNYANQRAGDCKLVHSGGRYGENLAMSSGDMSATEAVNMWVAEKANYDYNSNSCTGGQMCGHYTQVVWRNSVHFGCARVRCSNGSGTFIICSYDPPGNYLGERPY</sequence>
<dbReference type="InterPro" id="IPR002413">
    <property type="entry name" value="V5_allergen-like"/>
</dbReference>
<evidence type="ECO:0000259" key="7">
    <source>
        <dbReference type="SMART" id="SM00198"/>
    </source>
</evidence>